<keyword evidence="3" id="KW-1185">Reference proteome</keyword>
<evidence type="ECO:0000313" key="3">
    <source>
        <dbReference type="Proteomes" id="UP000264217"/>
    </source>
</evidence>
<organism evidence="2 3">
    <name type="scientific">Mucilaginibacter conchicola</name>
    <dbReference type="NCBI Taxonomy" id="2303333"/>
    <lineage>
        <taxon>Bacteria</taxon>
        <taxon>Pseudomonadati</taxon>
        <taxon>Bacteroidota</taxon>
        <taxon>Sphingobacteriia</taxon>
        <taxon>Sphingobacteriales</taxon>
        <taxon>Sphingobacteriaceae</taxon>
        <taxon>Mucilaginibacter</taxon>
    </lineage>
</organism>
<sequence>MKPINNGELRRAYIKFLSYFAFLLVFSVVAVYFFFMTANREVLMLNARVKQSNKLMATRTDINAKFDLIMLRMQQLSQYTKMNSSELNNQNLILNDIQENNMKIQAKLQDNHIPLKSFDLYKKLSDNVATAANIKDSLFTTRFQIESLRSQVEACNRANQSAVNRIRGRFGR</sequence>
<protein>
    <recommendedName>
        <fullName evidence="4">Type VI secretion system transmembrane protein TssO</fullName>
    </recommendedName>
</protein>
<gene>
    <name evidence="2" type="ORF">D0C36_12580</name>
</gene>
<name>A0A372NU96_9SPHI</name>
<comment type="caution">
    <text evidence="2">The sequence shown here is derived from an EMBL/GenBank/DDBJ whole genome shotgun (WGS) entry which is preliminary data.</text>
</comment>
<accession>A0A372NU96</accession>
<keyword evidence="1" id="KW-0472">Membrane</keyword>
<proteinExistence type="predicted"/>
<dbReference type="OrthoDB" id="662620at2"/>
<evidence type="ECO:0008006" key="4">
    <source>
        <dbReference type="Google" id="ProtNLM"/>
    </source>
</evidence>
<keyword evidence="1" id="KW-1133">Transmembrane helix</keyword>
<evidence type="ECO:0000313" key="2">
    <source>
        <dbReference type="EMBL" id="RFZ92269.1"/>
    </source>
</evidence>
<reference evidence="2 3" key="1">
    <citation type="submission" date="2018-08" db="EMBL/GenBank/DDBJ databases">
        <title>Mucilaginibacter sp. MYSH2.</title>
        <authorList>
            <person name="Seo T."/>
        </authorList>
    </citation>
    <scope>NUCLEOTIDE SEQUENCE [LARGE SCALE GENOMIC DNA]</scope>
    <source>
        <strain evidence="2 3">MYSH2</strain>
    </source>
</reference>
<dbReference type="AlphaFoldDB" id="A0A372NU96"/>
<dbReference type="Proteomes" id="UP000264217">
    <property type="component" value="Unassembled WGS sequence"/>
</dbReference>
<feature type="transmembrane region" description="Helical" evidence="1">
    <location>
        <begin position="12"/>
        <end position="35"/>
    </location>
</feature>
<dbReference type="RefSeq" id="WP_117391980.1">
    <property type="nucleotide sequence ID" value="NZ_QWDC01000002.1"/>
</dbReference>
<dbReference type="EMBL" id="QWDC01000002">
    <property type="protein sequence ID" value="RFZ92269.1"/>
    <property type="molecule type" value="Genomic_DNA"/>
</dbReference>
<keyword evidence="1" id="KW-0812">Transmembrane</keyword>
<evidence type="ECO:0000256" key="1">
    <source>
        <dbReference type="SAM" id="Phobius"/>
    </source>
</evidence>